<keyword evidence="2" id="KW-1185">Reference proteome</keyword>
<protein>
    <submittedName>
        <fullName evidence="1">Uncharacterized protein</fullName>
    </submittedName>
</protein>
<dbReference type="HOGENOM" id="CLU_3171174_0_0_10"/>
<comment type="caution">
    <text evidence="1">The sequence shown here is derived from an EMBL/GenBank/DDBJ whole genome shotgun (WGS) entry which is preliminary data.</text>
</comment>
<gene>
    <name evidence="1" type="ORF">HMPREF9441_01574</name>
</gene>
<proteinExistence type="predicted"/>
<reference evidence="1 2" key="1">
    <citation type="submission" date="2011-03" db="EMBL/GenBank/DDBJ databases">
        <authorList>
            <person name="Weinstock G."/>
            <person name="Sodergren E."/>
            <person name="Clifton S."/>
            <person name="Fulton L."/>
            <person name="Fulton B."/>
            <person name="Courtney L."/>
            <person name="Fronick C."/>
            <person name="Harrison M."/>
            <person name="Strong C."/>
            <person name="Farmer C."/>
            <person name="Delahaunty K."/>
            <person name="Markovic C."/>
            <person name="Hall O."/>
            <person name="Minx P."/>
            <person name="Tomlinson C."/>
            <person name="Mitreva M."/>
            <person name="Hou S."/>
            <person name="Chen J."/>
            <person name="Wollam A."/>
            <person name="Pepin K.H."/>
            <person name="Johnson M."/>
            <person name="Bhonagiri V."/>
            <person name="Zhang X."/>
            <person name="Suruliraj S."/>
            <person name="Warren W."/>
            <person name="Chinwalla A."/>
            <person name="Mardis E.R."/>
            <person name="Wilson R.K."/>
        </authorList>
    </citation>
    <scope>NUCLEOTIDE SEQUENCE [LARGE SCALE GENOMIC DNA]</scope>
    <source>
        <strain evidence="1 2">YIT 11840</strain>
    </source>
</reference>
<organism evidence="1 2">
    <name type="scientific">Paraprevotella clara YIT 11840</name>
    <dbReference type="NCBI Taxonomy" id="762968"/>
    <lineage>
        <taxon>Bacteria</taxon>
        <taxon>Pseudomonadati</taxon>
        <taxon>Bacteroidota</taxon>
        <taxon>Bacteroidia</taxon>
        <taxon>Bacteroidales</taxon>
        <taxon>Prevotellaceae</taxon>
        <taxon>Paraprevotella</taxon>
    </lineage>
</organism>
<name>G5SQD6_9BACT</name>
<evidence type="ECO:0000313" key="2">
    <source>
        <dbReference type="Proteomes" id="UP000003598"/>
    </source>
</evidence>
<dbReference type="Proteomes" id="UP000003598">
    <property type="component" value="Unassembled WGS sequence"/>
</dbReference>
<dbReference type="AlphaFoldDB" id="G5SQD6"/>
<accession>G5SQD6</accession>
<sequence length="47" mass="5688">MFNVYTQLRYDIIIEKTKETLKNRQKSRLNGFILLTLPLITRQSYLL</sequence>
<evidence type="ECO:0000313" key="1">
    <source>
        <dbReference type="EMBL" id="EHH00339.1"/>
    </source>
</evidence>
<dbReference type="EMBL" id="AFFY01000022">
    <property type="protein sequence ID" value="EHH00339.1"/>
    <property type="molecule type" value="Genomic_DNA"/>
</dbReference>